<feature type="transmembrane region" description="Helical" evidence="1">
    <location>
        <begin position="90"/>
        <end position="112"/>
    </location>
</feature>
<evidence type="ECO:0000313" key="3">
    <source>
        <dbReference type="Proteomes" id="UP000594205"/>
    </source>
</evidence>
<evidence type="ECO:0000313" key="2">
    <source>
        <dbReference type="EMBL" id="QOV33406.1"/>
    </source>
</evidence>
<gene>
    <name evidence="2" type="ORF">IM697_24660</name>
</gene>
<feature type="transmembrane region" description="Helical" evidence="1">
    <location>
        <begin position="56"/>
        <end position="78"/>
    </location>
</feature>
<sequence>MLTGYLLVMGCLAVGLRLLRRQSPGPRTAVRGPDRRPVQPLAAGAHGRGWPVLIRLVLGTAVGGYVLLMAVVVGYYYGVARVGGRFLTSAFTGSALLVGITLPVFFAASWLAERRRRRRVAE</sequence>
<dbReference type="EMBL" id="CP063373">
    <property type="protein sequence ID" value="QOV33406.1"/>
    <property type="molecule type" value="Genomic_DNA"/>
</dbReference>
<keyword evidence="1" id="KW-1133">Transmembrane helix</keyword>
<keyword evidence="1" id="KW-0812">Transmembrane</keyword>
<evidence type="ECO:0000256" key="1">
    <source>
        <dbReference type="SAM" id="Phobius"/>
    </source>
</evidence>
<keyword evidence="1" id="KW-0472">Membrane</keyword>
<protein>
    <submittedName>
        <fullName evidence="2">Uncharacterized protein</fullName>
    </submittedName>
</protein>
<reference evidence="2 3" key="1">
    <citation type="submission" date="2020-10" db="EMBL/GenBank/DDBJ databases">
        <title>Streptomyces ferrugineus complate genome analysis.</title>
        <authorList>
            <person name="Anwar N."/>
        </authorList>
    </citation>
    <scope>NUCLEOTIDE SEQUENCE [LARGE SCALE GENOMIC DNA]</scope>
    <source>
        <strain evidence="2 3">CCTCC AA2014009</strain>
    </source>
</reference>
<accession>A0A7M2SAS8</accession>
<proteinExistence type="predicted"/>
<dbReference type="RefSeq" id="WP_194038284.1">
    <property type="nucleotide sequence ID" value="NZ_CP063373.1"/>
</dbReference>
<keyword evidence="3" id="KW-1185">Reference proteome</keyword>
<dbReference type="KEGG" id="sfeu:IM697_24660"/>
<name>A0A7M2SAS8_9ACTN</name>
<dbReference type="InterPro" id="IPR046223">
    <property type="entry name" value="DUF6256"/>
</dbReference>
<dbReference type="Proteomes" id="UP000594205">
    <property type="component" value="Chromosome"/>
</dbReference>
<organism evidence="2 3">
    <name type="scientific">Streptomyces ferrugineus</name>
    <dbReference type="NCBI Taxonomy" id="1413221"/>
    <lineage>
        <taxon>Bacteria</taxon>
        <taxon>Bacillati</taxon>
        <taxon>Actinomycetota</taxon>
        <taxon>Actinomycetes</taxon>
        <taxon>Kitasatosporales</taxon>
        <taxon>Streptomycetaceae</taxon>
        <taxon>Streptomyces</taxon>
    </lineage>
</organism>
<dbReference type="AlphaFoldDB" id="A0A7M2SAS8"/>
<dbReference type="Pfam" id="PF19770">
    <property type="entry name" value="DUF6256"/>
    <property type="match status" value="1"/>
</dbReference>